<evidence type="ECO:0000313" key="4">
    <source>
        <dbReference type="EMBL" id="GEQ96868.1"/>
    </source>
</evidence>
<dbReference type="AlphaFoldDB" id="A0A5A7MPM1"/>
<dbReference type="InterPro" id="IPR050570">
    <property type="entry name" value="Cell_wall_metabolism_enzyme"/>
</dbReference>
<name>A0A5A7MPM1_9PROT</name>
<evidence type="ECO:0000259" key="3">
    <source>
        <dbReference type="Pfam" id="PF01551"/>
    </source>
</evidence>
<dbReference type="PANTHER" id="PTHR21666">
    <property type="entry name" value="PEPTIDASE-RELATED"/>
    <property type="match status" value="1"/>
</dbReference>
<dbReference type="Pfam" id="PF01551">
    <property type="entry name" value="Peptidase_M23"/>
    <property type="match status" value="1"/>
</dbReference>
<proteinExistence type="predicted"/>
<feature type="compositionally biased region" description="Polar residues" evidence="2">
    <location>
        <begin position="91"/>
        <end position="105"/>
    </location>
</feature>
<comment type="caution">
    <text evidence="4">The sequence shown here is derived from an EMBL/GenBank/DDBJ whole genome shotgun (WGS) entry which is preliminary data.</text>
</comment>
<evidence type="ECO:0000256" key="2">
    <source>
        <dbReference type="SAM" id="MobiDB-lite"/>
    </source>
</evidence>
<feature type="domain" description="M23ase beta-sheet core" evidence="3">
    <location>
        <begin position="285"/>
        <end position="379"/>
    </location>
</feature>
<dbReference type="EMBL" id="BKCL01000001">
    <property type="protein sequence ID" value="GEQ96868.1"/>
    <property type="molecule type" value="Genomic_DNA"/>
</dbReference>
<keyword evidence="1" id="KW-0732">Signal</keyword>
<evidence type="ECO:0000256" key="1">
    <source>
        <dbReference type="ARBA" id="ARBA00022729"/>
    </source>
</evidence>
<sequence>MRLSPRSQAFTASLALGIVGWTLSASIAYVSEDSRVAAKQHELDYVSGELDSLVSELERLQSDALIRTQRLEARQKLLERVSGTMGALHADSQQPSAVENDSGTDGNELPTALDGDSSAAPVSDTALGEEAHLQDTGVLFSLLGIKPASALTSRDVSVYALSTGVDTVFEILERVSDRQDVMARLLAKSEQQKLTERRTMIERLGLPVDLLIASVQTESGTGGPLLESPPAFLSEPFQELSEIAQQRDLLDQSLAHIPSHIPAKNYYVSSHFGPRRDPFRKSWATHSGVDLAGWPGEAILASAPGKVIAAGRRPAYGLMVEIDHGNGLRTRYGHMRKLLVKAGQTVTSGDQIGEMGSTGRSTSTHLHWEVWFNDELVDPLPFIKRLRMFKSSSKADMKKAEQAPIGKRDSASDAPSIISASVLITGDIESPGEIQLDGDIKGNVHCTSLTLGETGSILGKVVANSITLRGQVEGEVIGAVVRLEKTARISGDIMHQTLSVEAGARLSGNIIHAENPLSSAKSGFEKEAETKEAPATTRTEKALSGTS</sequence>
<dbReference type="InterPro" id="IPR007607">
    <property type="entry name" value="BacA/B"/>
</dbReference>
<dbReference type="Proteomes" id="UP000322084">
    <property type="component" value="Unassembled WGS sequence"/>
</dbReference>
<feature type="region of interest" description="Disordered" evidence="2">
    <location>
        <begin position="85"/>
        <end position="124"/>
    </location>
</feature>
<dbReference type="GO" id="GO:0004222">
    <property type="term" value="F:metalloendopeptidase activity"/>
    <property type="evidence" value="ECO:0007669"/>
    <property type="project" value="TreeGrafter"/>
</dbReference>
<protein>
    <recommendedName>
        <fullName evidence="3">M23ase beta-sheet core domain-containing protein</fullName>
    </recommendedName>
</protein>
<feature type="region of interest" description="Disordered" evidence="2">
    <location>
        <begin position="517"/>
        <end position="547"/>
    </location>
</feature>
<evidence type="ECO:0000313" key="5">
    <source>
        <dbReference type="Proteomes" id="UP000322084"/>
    </source>
</evidence>
<dbReference type="Pfam" id="PF04519">
    <property type="entry name" value="Bactofilin"/>
    <property type="match status" value="1"/>
</dbReference>
<dbReference type="InterPro" id="IPR016047">
    <property type="entry name" value="M23ase_b-sheet_dom"/>
</dbReference>
<dbReference type="PANTHER" id="PTHR21666:SF289">
    <property type="entry name" value="L-ALA--D-GLU ENDOPEPTIDASE"/>
    <property type="match status" value="1"/>
</dbReference>
<dbReference type="SUPFAM" id="SSF51261">
    <property type="entry name" value="Duplicated hybrid motif"/>
    <property type="match status" value="1"/>
</dbReference>
<dbReference type="CDD" id="cd12797">
    <property type="entry name" value="M23_peptidase"/>
    <property type="match status" value="1"/>
</dbReference>
<feature type="compositionally biased region" description="Basic and acidic residues" evidence="2">
    <location>
        <begin position="523"/>
        <end position="532"/>
    </location>
</feature>
<accession>A0A5A7MPM1</accession>
<dbReference type="Gene3D" id="2.70.70.10">
    <property type="entry name" value="Glucose Permease (Domain IIA)"/>
    <property type="match status" value="1"/>
</dbReference>
<reference evidence="4 5" key="1">
    <citation type="submission" date="2019-09" db="EMBL/GenBank/DDBJ databases">
        <title>NBRP : Genome information of microbial organism related human and environment.</title>
        <authorList>
            <person name="Hattori M."/>
            <person name="Oshima K."/>
            <person name="Inaba H."/>
            <person name="Suda W."/>
            <person name="Sakamoto M."/>
            <person name="Iino T."/>
            <person name="Kitahara M."/>
            <person name="Oshida Y."/>
            <person name="Iida T."/>
            <person name="Kudo T."/>
            <person name="Itoh T."/>
            <person name="Ohkuma M."/>
        </authorList>
    </citation>
    <scope>NUCLEOTIDE SEQUENCE [LARGE SCALE GENOMIC DNA]</scope>
    <source>
        <strain evidence="4 5">Hi-2</strain>
    </source>
</reference>
<gene>
    <name evidence="4" type="ORF">JCM17844_05050</name>
</gene>
<dbReference type="InterPro" id="IPR011055">
    <property type="entry name" value="Dup_hybrid_motif"/>
</dbReference>
<organism evidence="4 5">
    <name type="scientific">Iodidimonas gelatinilytica</name>
    <dbReference type="NCBI Taxonomy" id="1236966"/>
    <lineage>
        <taxon>Bacteria</taxon>
        <taxon>Pseudomonadati</taxon>
        <taxon>Pseudomonadota</taxon>
        <taxon>Alphaproteobacteria</taxon>
        <taxon>Iodidimonadales</taxon>
        <taxon>Iodidimonadaceae</taxon>
        <taxon>Iodidimonas</taxon>
    </lineage>
</organism>